<dbReference type="FunCoup" id="A0A059BJK8">
    <property type="interactions" value="4"/>
</dbReference>
<evidence type="ECO:0000259" key="1">
    <source>
        <dbReference type="Pfam" id="PF14111"/>
    </source>
</evidence>
<proteinExistence type="predicted"/>
<dbReference type="STRING" id="71139.A0A059BJK8"/>
<feature type="domain" description="DUF4283" evidence="1">
    <location>
        <begin position="4"/>
        <end position="77"/>
    </location>
</feature>
<gene>
    <name evidence="2" type="ORF">EUGRSUZ_F00058</name>
</gene>
<dbReference type="OMA" id="WIMEEIS"/>
<organism evidence="2">
    <name type="scientific">Eucalyptus grandis</name>
    <name type="common">Flooded gum</name>
    <dbReference type="NCBI Taxonomy" id="71139"/>
    <lineage>
        <taxon>Eukaryota</taxon>
        <taxon>Viridiplantae</taxon>
        <taxon>Streptophyta</taxon>
        <taxon>Embryophyta</taxon>
        <taxon>Tracheophyta</taxon>
        <taxon>Spermatophyta</taxon>
        <taxon>Magnoliopsida</taxon>
        <taxon>eudicotyledons</taxon>
        <taxon>Gunneridae</taxon>
        <taxon>Pentapetalae</taxon>
        <taxon>rosids</taxon>
        <taxon>malvids</taxon>
        <taxon>Myrtales</taxon>
        <taxon>Myrtaceae</taxon>
        <taxon>Myrtoideae</taxon>
        <taxon>Eucalypteae</taxon>
        <taxon>Eucalyptus</taxon>
    </lineage>
</organism>
<name>A0A059BJK8_EUCGR</name>
<dbReference type="InParanoid" id="A0A059BJK8"/>
<dbReference type="Gramene" id="KCW66229">
    <property type="protein sequence ID" value="KCW66229"/>
    <property type="gene ID" value="EUGRSUZ_F00058"/>
</dbReference>
<protein>
    <recommendedName>
        <fullName evidence="1">DUF4283 domain-containing protein</fullName>
    </recommendedName>
</protein>
<accession>A0A059BJK8</accession>
<sequence>MSGTLFGKFFSKPNVNYTAFINTMKRAWRTENFTCAQIEHGYFSFSFESEAKKQRVLDSGPWSFSSNLLVLQQCDPNTPNICYEFNHCALWVNFFGLHFRRVTTGVVRNIASKLGEVIDVKLEAKGNSNYKIGKAKVKLNLENPLKMGVIVNLDSKRLWVQFKYERRSHYCYSCGKIGYYYTFYKEIPYENSGLAENLLGRFDHWLRAEARELSPYGKIFYGKQDILQEEEEIVPETQISGKEKQLQDQHQK</sequence>
<dbReference type="PANTHER" id="PTHR31286:SF99">
    <property type="entry name" value="DUF4283 DOMAIN-CONTAINING PROTEIN"/>
    <property type="match status" value="1"/>
</dbReference>
<evidence type="ECO:0000313" key="2">
    <source>
        <dbReference type="EMBL" id="KCW66229.1"/>
    </source>
</evidence>
<dbReference type="InterPro" id="IPR025558">
    <property type="entry name" value="DUF4283"/>
</dbReference>
<reference evidence="2" key="1">
    <citation type="submission" date="2013-07" db="EMBL/GenBank/DDBJ databases">
        <title>The genome of Eucalyptus grandis.</title>
        <authorList>
            <person name="Schmutz J."/>
            <person name="Hayes R."/>
            <person name="Myburg A."/>
            <person name="Tuskan G."/>
            <person name="Grattapaglia D."/>
            <person name="Rokhsar D.S."/>
        </authorList>
    </citation>
    <scope>NUCLEOTIDE SEQUENCE</scope>
    <source>
        <tissue evidence="2">Leaf extractions</tissue>
    </source>
</reference>
<dbReference type="AlphaFoldDB" id="A0A059BJK8"/>
<dbReference type="EMBL" id="KK198758">
    <property type="protein sequence ID" value="KCW66229.1"/>
    <property type="molecule type" value="Genomic_DNA"/>
</dbReference>
<dbReference type="InterPro" id="IPR040256">
    <property type="entry name" value="At4g02000-like"/>
</dbReference>
<dbReference type="PANTHER" id="PTHR31286">
    <property type="entry name" value="GLYCINE-RICH CELL WALL STRUCTURAL PROTEIN 1.8-LIKE"/>
    <property type="match status" value="1"/>
</dbReference>
<dbReference type="Pfam" id="PF14111">
    <property type="entry name" value="DUF4283"/>
    <property type="match status" value="1"/>
</dbReference>